<feature type="region of interest" description="Disordered" evidence="1">
    <location>
        <begin position="1403"/>
        <end position="1443"/>
    </location>
</feature>
<feature type="region of interest" description="Disordered" evidence="1">
    <location>
        <begin position="2254"/>
        <end position="2281"/>
    </location>
</feature>
<feature type="region of interest" description="Disordered" evidence="1">
    <location>
        <begin position="477"/>
        <end position="539"/>
    </location>
</feature>
<dbReference type="SMART" id="SM01220">
    <property type="entry name" value="FSA_C"/>
    <property type="match status" value="1"/>
</dbReference>
<name>A0AAV7XAG5_9NEOP</name>
<reference evidence="3" key="1">
    <citation type="submission" date="2022-12" db="EMBL/GenBank/DDBJ databases">
        <title>Chromosome-level genome assembly of the bean flower thrips Megalurothrips usitatus.</title>
        <authorList>
            <person name="Ma L."/>
            <person name="Liu Q."/>
            <person name="Li H."/>
            <person name="Cai W."/>
        </authorList>
    </citation>
    <scope>NUCLEOTIDE SEQUENCE</scope>
    <source>
        <strain evidence="3">Cailab_2022a</strain>
    </source>
</reference>
<dbReference type="EMBL" id="JAPTSV010000014">
    <property type="protein sequence ID" value="KAJ1520626.1"/>
    <property type="molecule type" value="Genomic_DNA"/>
</dbReference>
<dbReference type="Proteomes" id="UP001075354">
    <property type="component" value="Chromosome 14"/>
</dbReference>
<feature type="region of interest" description="Disordered" evidence="1">
    <location>
        <begin position="127"/>
        <end position="161"/>
    </location>
</feature>
<feature type="compositionally biased region" description="Polar residues" evidence="1">
    <location>
        <begin position="143"/>
        <end position="157"/>
    </location>
</feature>
<feature type="region of interest" description="Disordered" evidence="1">
    <location>
        <begin position="178"/>
        <end position="207"/>
    </location>
</feature>
<dbReference type="GO" id="GO:0048488">
    <property type="term" value="P:synaptic vesicle endocytosis"/>
    <property type="evidence" value="ECO:0007669"/>
    <property type="project" value="TreeGrafter"/>
</dbReference>
<organism evidence="3 4">
    <name type="scientific">Megalurothrips usitatus</name>
    <name type="common">bean blossom thrips</name>
    <dbReference type="NCBI Taxonomy" id="439358"/>
    <lineage>
        <taxon>Eukaryota</taxon>
        <taxon>Metazoa</taxon>
        <taxon>Ecdysozoa</taxon>
        <taxon>Arthropoda</taxon>
        <taxon>Hexapoda</taxon>
        <taxon>Insecta</taxon>
        <taxon>Pterygota</taxon>
        <taxon>Neoptera</taxon>
        <taxon>Paraneoptera</taxon>
        <taxon>Thysanoptera</taxon>
        <taxon>Terebrantia</taxon>
        <taxon>Thripoidea</taxon>
        <taxon>Thripidae</taxon>
        <taxon>Megalurothrips</taxon>
    </lineage>
</organism>
<feature type="compositionally biased region" description="Basic and acidic residues" evidence="1">
    <location>
        <begin position="2498"/>
        <end position="2512"/>
    </location>
</feature>
<evidence type="ECO:0000313" key="4">
    <source>
        <dbReference type="Proteomes" id="UP001075354"/>
    </source>
</evidence>
<feature type="compositionally biased region" description="Basic and acidic residues" evidence="1">
    <location>
        <begin position="127"/>
        <end position="142"/>
    </location>
</feature>
<dbReference type="PANTHER" id="PTHR31640:SF1">
    <property type="entry name" value="BRIDGE-LIKE LIPID TRANSFER PROTEIN FAMILY MEMBER 1"/>
    <property type="match status" value="1"/>
</dbReference>
<evidence type="ECO:0000313" key="3">
    <source>
        <dbReference type="EMBL" id="KAJ1520626.1"/>
    </source>
</evidence>
<feature type="region of interest" description="Disordered" evidence="1">
    <location>
        <begin position="1291"/>
        <end position="1316"/>
    </location>
</feature>
<evidence type="ECO:0000259" key="2">
    <source>
        <dbReference type="SMART" id="SM01220"/>
    </source>
</evidence>
<dbReference type="PANTHER" id="PTHR31640">
    <property type="entry name" value="TRANSMEMBRANE PROTEIN KIAA1109"/>
    <property type="match status" value="1"/>
</dbReference>
<comment type="caution">
    <text evidence="3">The sequence shown here is derived from an EMBL/GenBank/DDBJ whole genome shotgun (WGS) entry which is preliminary data.</text>
</comment>
<dbReference type="Pfam" id="PF25040">
    <property type="entry name" value="BLTP1_C"/>
    <property type="match status" value="4"/>
</dbReference>
<feature type="compositionally biased region" description="Low complexity" evidence="1">
    <location>
        <begin position="513"/>
        <end position="527"/>
    </location>
</feature>
<dbReference type="Pfam" id="PF25039">
    <property type="entry name" value="BLTP1_M"/>
    <property type="match status" value="1"/>
</dbReference>
<sequence>MDTMRIDIVVSEAGKPAEKKRNKNASGKATKSQGAKIFLDIPADTPAFLCEKVAVELDLRKVADMTVDDLVQRQNVLYISRGQLKKHTSTTVNINLNIRYISQQVNMPLLRLLHQISNMYQNVKETQMELREQQPEATKRDSQPSTSGAPLASNLSGTLAGGRSHYGTETKVIVPPFHSGGQSNLFPRSHSQVKVTSPSGSIRSSVRSASMQSASVRSAIRHQSLAQKLRSTSKSVKGYMNLTEGIECLSPSGSALESIVAAKLIDPNNVTPRCWKTVYYLLDLYATMPETKTIPHRLSVIGNADGSARKYDKYDKFDGTDDIEKGSNVGDNLTASTPVIQDKPRELSVLAGERTRLIVFGVARIHRTRLLATLSGLKLEAEITSLHSSFSCRKKTRPASLECSLSGQVGRTMIVLLEGVAPNQQTVVKVTVGKSQMLYSSMTKRSKDKNSGLLTVGAVNIDIPQHPVALHGMMTRGSKQLSSTLQELRVSRTTSRVSRGPGTAPEDAEVQTQGPQQSPFPSQSAPSGVHPPSMRSQPESNLLQPLVMQFSIVLQSLSITAALLPSLQAQYKMDQVMSAGVTGSKAKFTIDLAQHSLSFTTKLQIAEANLPPEANIPLPQVHVAAEYITDSKNPNESNFADGVVLRQGAYLNAVADIGEFENTLTTDLLNTLVFVQKVFMKEVNEVVQKVYGGEKPVPIWLEGEETSTSAIDRILFSLAIRIKRIQLTATTPTSSAVRLETGMVEFQLSNRVQNVSGGQTAGKMFGKATVDINLSLGQLLRNTVFDEADIEFQQYAFFKTTIGLRNAFQDETVTAQGEGGDKEVVLITLKRPLIYIQPMAVDKAILVWLNYKNAYEYWNEQRSNLTKEVLTATQQVFDKMALNQLTNQMTSPHLGTLFLQLTVEDMGICIPLNPLPLASWGISRRKMYADSESGGAVVVTLENTSISACNSGSLVSKGRFVGLCLRFTDDFETSWDDWKPDMNDTNLMNLCVVSDGTYEVCSRTIAQKQGGENAKWILNVGWQMEGVDIHVDVNVGKQLSALGHTLTMLTGTEQDDDTLTVESDSDETDHTDGQRPSEAPNRAENVGARKSKNMMDNLPAFVFDPSLDAKERSKLIEKEMNEQAKIISDLRSLGASHGTIEQEMKRLQELEAMVFKDFRRDMIQKLRRQSVKASSIKGKFGLGSKASTYRSRSFVVPSPMPEQLEAERKGCNEGQYKGKINPMLLHVSVCRSASAEGRSAGLCQPCRCSPEDVSVSGESPQSGPSRSASLRMRGMTAPKVTFSDSHTICRQSSLPSASSDLSLDWTPGSSHMDVDGERVELRKKPNTLATPSQSQDSIDGCAPLLEPNLRTDPAGTSSPMSPYMTSMQKPQEPNIDFELDVKVLINSGKCVLHTKDASVTKEDDMKLSNRMKKERSCSGGMLEFPPPSPNMSRRATKETKANTSTTRLRYLQSGTTSSVAQLVDLTVFHIPGLDVKVHYESKTLNEENISPRSSTDHAYNPSLFVPQGVPIPGSGLPFAARRSSTKKASLFAWMTLQSIPEETIISPHILEFLEQTLEPIPSLLPKSTLSNPGSINAMFSMDNTADSAPLWASGPGPGNYVYSSFPVDVIVYFHMQPSTFRFSCLPVSRVECMLQLPSLDIVFSSKRAEEELQSEFGDGPAKTTTAPSAVGGLSVTGCLADFSVYIFHPYGGKKTAASKENQWSPLADSERKDSLSINVEFVKVHLSRSRKLNFGVDPPKGGRDQSQACIRFSSIIDIGSASFKYDMRRLTEILAFPKAWYRRSIVRRLFLGDLSMGAAYSDGEDSPTGSCDGDTSFPANNINLGGKSREKLRLNLDTTNSQYPTPFSDSKRWSLEGKSGTAWETLVLFAINFTKLNVHMNMGNVMGNVSWLTKDFKSEGRLSIGSTGHKNMFIGVGLGGSSLDAKGGIVGGTIELSKIDTYIHIREDPGTEPDHKVGLKLFALELRLDYMGTGVLMSRVSSLDVSLRDEWKISNKSSEDSVNPTRRPAMIFVHGDMGWDQLQVMISKSTTADLLKMYYKLDEFFSQQFKSSKRVFSSLQPRARSSSFRKKQSGHSQPRQKKISTDSSSSGGPWSLQDARHHRHWQSALAHVAGLQLPTLRIPLPQSGSVLGGTMELHGRHISLACFHGINFKSKSWALFSLKEPCISFATEAQEVPSSETVDHLDVHVVQTLTCSLGMTAKQAAHAQHLSMATVCRMSRNILFPPQFKTLQEWFHYAFVNSEMDGKSVDQFPSLERERTESTSTDPGRGPRPATKPQDLNHTREVIFALPSLQLHIKTEHLQAARTPDNIDRKPVVECSFITEFEDHIFVTVDAEAFFFLHDLITSYVKEKEKVVIQAQSGYRASSPDPDKRTKDSQMSPGASTGSNGSTSDASLEPKRKGFDPADVFTKDWRNYHCTTWHLEPTVRLLSWAGKSIEPYGVDYILQKLGFAHARTTIPKWVQRGFMDPLDKVLAVLLLRMVTAVSPSQLHLLPSRNPRTDGSERGERDRKQ</sequence>
<accession>A0AAV7XAG5</accession>
<feature type="compositionally biased region" description="Low complexity" evidence="1">
    <location>
        <begin position="195"/>
        <end position="207"/>
    </location>
</feature>
<feature type="compositionally biased region" description="Polar residues" evidence="1">
    <location>
        <begin position="180"/>
        <end position="194"/>
    </location>
</feature>
<feature type="region of interest" description="Disordered" evidence="1">
    <location>
        <begin position="1053"/>
        <end position="1089"/>
    </location>
</feature>
<evidence type="ECO:0000256" key="1">
    <source>
        <dbReference type="SAM" id="MobiDB-lite"/>
    </source>
</evidence>
<dbReference type="GO" id="GO:0098793">
    <property type="term" value="C:presynapse"/>
    <property type="evidence" value="ECO:0007669"/>
    <property type="project" value="GOC"/>
</dbReference>
<proteinExistence type="predicted"/>
<dbReference type="InterPro" id="IPR056741">
    <property type="entry name" value="BLTP1_M"/>
</dbReference>
<gene>
    <name evidence="3" type="ORF">ONE63_003735</name>
</gene>
<dbReference type="InterPro" id="IPR033616">
    <property type="entry name" value="BLTP1"/>
</dbReference>
<dbReference type="InterPro" id="IPR056742">
    <property type="entry name" value="BLTP1_C"/>
</dbReference>
<protein>
    <recommendedName>
        <fullName evidence="2">Bridge-like lipid transfer protein family member 1 C-terminal domain-containing protein</fullName>
    </recommendedName>
</protein>
<feature type="compositionally biased region" description="Basic residues" evidence="1">
    <location>
        <begin position="2067"/>
        <end position="2082"/>
    </location>
</feature>
<feature type="compositionally biased region" description="Polar residues" evidence="1">
    <location>
        <begin position="2377"/>
        <end position="2394"/>
    </location>
</feature>
<feature type="compositionally biased region" description="Polar residues" evidence="1">
    <location>
        <begin position="477"/>
        <end position="486"/>
    </location>
</feature>
<feature type="domain" description="Bridge-like lipid transfer protein family member 1 C-terminal" evidence="2">
    <location>
        <begin position="1849"/>
        <end position="2484"/>
    </location>
</feature>
<feature type="region of interest" description="Disordered" evidence="1">
    <location>
        <begin position="2360"/>
        <end position="2399"/>
    </location>
</feature>
<keyword evidence="4" id="KW-1185">Reference proteome</keyword>
<feature type="compositionally biased region" description="Low complexity" evidence="1">
    <location>
        <begin position="1292"/>
        <end position="1304"/>
    </location>
</feature>
<feature type="region of interest" description="Disordered" evidence="1">
    <location>
        <begin position="2491"/>
        <end position="2512"/>
    </location>
</feature>
<feature type="compositionally biased region" description="Acidic residues" evidence="1">
    <location>
        <begin position="1053"/>
        <end position="1067"/>
    </location>
</feature>
<feature type="region of interest" description="Disordered" evidence="1">
    <location>
        <begin position="2060"/>
        <end position="2097"/>
    </location>
</feature>